<organism evidence="1 2">
    <name type="scientific">Microvirga puerhi</name>
    <dbReference type="NCBI Taxonomy" id="2876078"/>
    <lineage>
        <taxon>Bacteria</taxon>
        <taxon>Pseudomonadati</taxon>
        <taxon>Pseudomonadota</taxon>
        <taxon>Alphaproteobacteria</taxon>
        <taxon>Hyphomicrobiales</taxon>
        <taxon>Methylobacteriaceae</taxon>
        <taxon>Microvirga</taxon>
    </lineage>
</organism>
<sequence>MITIANDSLTVDVSPLGAELQAIRDAGGRSWLWHGDSTFWAGRAPLLFPVIGKSFDGKAMIEGTLRPMAPHGFARTSRFEAKEVSESHCVLRLEDSEETRKCFPFRFTLDISFHLDGSSLEIETRIFNRDKRPMPFCFGYHPAFPWPLPGAKDEESHEVHLGTRRAPKLLRIDANGLLKDQRLPSPFVNGVLTLKPDLFVEDAMIFDDPDIKTVWYGAPGHPGVHVAFPNMPHLGIWTKPGASFLCIEPWHGLPAPVGKQEPLEERAGAIILQPEEEARLPMVLSFGVEDHAS</sequence>
<dbReference type="InterPro" id="IPR037481">
    <property type="entry name" value="LacX"/>
</dbReference>
<dbReference type="Gene3D" id="2.70.98.10">
    <property type="match status" value="1"/>
</dbReference>
<dbReference type="PANTHER" id="PTHR11122:SF13">
    <property type="entry name" value="GLUCOSE-6-PHOSPHATE 1-EPIMERASE"/>
    <property type="match status" value="1"/>
</dbReference>
<accession>A0ABS7VNT3</accession>
<reference evidence="1 2" key="1">
    <citation type="submission" date="2021-09" db="EMBL/GenBank/DDBJ databases">
        <title>The complete genome sequence of a new microorganism.</title>
        <authorList>
            <person name="Zi Z."/>
        </authorList>
    </citation>
    <scope>NUCLEOTIDE SEQUENCE [LARGE SCALE GENOMIC DNA]</scope>
    <source>
        <strain evidence="1 2">WGZ8</strain>
    </source>
</reference>
<gene>
    <name evidence="1" type="ORF">K9B37_13070</name>
</gene>
<dbReference type="EMBL" id="JAIRBM010000008">
    <property type="protein sequence ID" value="MBZ6077208.1"/>
    <property type="molecule type" value="Genomic_DNA"/>
</dbReference>
<dbReference type="PANTHER" id="PTHR11122">
    <property type="entry name" value="APOSPORY-ASSOCIATED PROTEIN C-RELATED"/>
    <property type="match status" value="1"/>
</dbReference>
<evidence type="ECO:0000313" key="2">
    <source>
        <dbReference type="Proteomes" id="UP000704176"/>
    </source>
</evidence>
<dbReference type="InterPro" id="IPR014718">
    <property type="entry name" value="GH-type_carb-bd"/>
</dbReference>
<dbReference type="RefSeq" id="WP_224313511.1">
    <property type="nucleotide sequence ID" value="NZ_JAIRBM010000008.1"/>
</dbReference>
<name>A0ABS7VNT3_9HYPH</name>
<dbReference type="CDD" id="cd09024">
    <property type="entry name" value="Aldose_epim_lacX"/>
    <property type="match status" value="1"/>
</dbReference>
<dbReference type="InterPro" id="IPR008183">
    <property type="entry name" value="Aldose_1/G6P_1-epimerase"/>
</dbReference>
<comment type="caution">
    <text evidence="1">The sequence shown here is derived from an EMBL/GenBank/DDBJ whole genome shotgun (WGS) entry which is preliminary data.</text>
</comment>
<protein>
    <submittedName>
        <fullName evidence="1">Aldose 1-epimerase family protein</fullName>
    </submittedName>
</protein>
<proteinExistence type="predicted"/>
<dbReference type="Pfam" id="PF01263">
    <property type="entry name" value="Aldose_epim"/>
    <property type="match status" value="1"/>
</dbReference>
<keyword evidence="2" id="KW-1185">Reference proteome</keyword>
<dbReference type="Proteomes" id="UP000704176">
    <property type="component" value="Unassembled WGS sequence"/>
</dbReference>
<evidence type="ECO:0000313" key="1">
    <source>
        <dbReference type="EMBL" id="MBZ6077208.1"/>
    </source>
</evidence>
<dbReference type="InterPro" id="IPR011013">
    <property type="entry name" value="Gal_mutarotase_sf_dom"/>
</dbReference>
<dbReference type="SUPFAM" id="SSF74650">
    <property type="entry name" value="Galactose mutarotase-like"/>
    <property type="match status" value="1"/>
</dbReference>